<dbReference type="Proteomes" id="UP000824782">
    <property type="component" value="Unassembled WGS sequence"/>
</dbReference>
<dbReference type="EMBL" id="WNYA01016461">
    <property type="protein sequence ID" value="KAG8539095.1"/>
    <property type="molecule type" value="Genomic_DNA"/>
</dbReference>
<protein>
    <submittedName>
        <fullName evidence="1">Uncharacterized protein</fullName>
    </submittedName>
</protein>
<keyword evidence="2" id="KW-1185">Reference proteome</keyword>
<dbReference type="PANTHER" id="PTHR45867">
    <property type="entry name" value="PURPLE ACID PHOSPHATASE"/>
    <property type="match status" value="1"/>
</dbReference>
<dbReference type="InterPro" id="IPR029052">
    <property type="entry name" value="Metallo-depent_PP-like"/>
</dbReference>
<gene>
    <name evidence="1" type="ORF">GDO81_021458</name>
</gene>
<name>A0AAV6YTG8_ENGPU</name>
<sequence>MIVEVRPVTCPPSCLIVYHCGSSLGWSPQFYFRVLQDGSSWGPRLAVYGDMGNDNAQSLSRLQKETQMEMYDAILHVADFAYDMDEVCVLFTLHIHYYYISWARLLVSGIVKV</sequence>
<dbReference type="Gene3D" id="3.60.21.10">
    <property type="match status" value="1"/>
</dbReference>
<reference evidence="1" key="1">
    <citation type="thesis" date="2020" institute="ProQuest LLC" country="789 East Eisenhower Parkway, Ann Arbor, MI, USA">
        <title>Comparative Genomics and Chromosome Evolution.</title>
        <authorList>
            <person name="Mudd A.B."/>
        </authorList>
    </citation>
    <scope>NUCLEOTIDE SEQUENCE</scope>
    <source>
        <strain evidence="1">237g6f4</strain>
        <tissue evidence="1">Blood</tissue>
    </source>
</reference>
<dbReference type="AlphaFoldDB" id="A0AAV6YTG8"/>
<comment type="caution">
    <text evidence="1">The sequence shown here is derived from an EMBL/GenBank/DDBJ whole genome shotgun (WGS) entry which is preliminary data.</text>
</comment>
<evidence type="ECO:0000313" key="1">
    <source>
        <dbReference type="EMBL" id="KAG8539095.1"/>
    </source>
</evidence>
<organism evidence="1 2">
    <name type="scientific">Engystomops pustulosus</name>
    <name type="common">Tungara frog</name>
    <name type="synonym">Physalaemus pustulosus</name>
    <dbReference type="NCBI Taxonomy" id="76066"/>
    <lineage>
        <taxon>Eukaryota</taxon>
        <taxon>Metazoa</taxon>
        <taxon>Chordata</taxon>
        <taxon>Craniata</taxon>
        <taxon>Vertebrata</taxon>
        <taxon>Euteleostomi</taxon>
        <taxon>Amphibia</taxon>
        <taxon>Batrachia</taxon>
        <taxon>Anura</taxon>
        <taxon>Neobatrachia</taxon>
        <taxon>Hyloidea</taxon>
        <taxon>Leptodactylidae</taxon>
        <taxon>Leiuperinae</taxon>
        <taxon>Engystomops</taxon>
    </lineage>
</organism>
<evidence type="ECO:0000313" key="2">
    <source>
        <dbReference type="Proteomes" id="UP000824782"/>
    </source>
</evidence>
<dbReference type="PANTHER" id="PTHR45867:SF3">
    <property type="entry name" value="ACID PHOSPHATASE TYPE 7"/>
    <property type="match status" value="1"/>
</dbReference>
<accession>A0AAV6YTG8</accession>
<proteinExistence type="predicted"/>